<feature type="chain" id="PRO_5045741567" description="Polysaccharide lyase family 7 protein" evidence="1">
    <location>
        <begin position="23"/>
        <end position="244"/>
    </location>
</feature>
<keyword evidence="3" id="KW-1185">Reference proteome</keyword>
<name>A0ABZ0RDN0_9BACT</name>
<evidence type="ECO:0000313" key="3">
    <source>
        <dbReference type="Proteomes" id="UP001324993"/>
    </source>
</evidence>
<evidence type="ECO:0000256" key="1">
    <source>
        <dbReference type="SAM" id="SignalP"/>
    </source>
</evidence>
<dbReference type="RefSeq" id="WP_319831010.1">
    <property type="nucleotide sequence ID" value="NZ_CP138858.1"/>
</dbReference>
<gene>
    <name evidence="2" type="ORF">SH580_11435</name>
</gene>
<evidence type="ECO:0000313" key="2">
    <source>
        <dbReference type="EMBL" id="WPJ94046.1"/>
    </source>
</evidence>
<evidence type="ECO:0008006" key="4">
    <source>
        <dbReference type="Google" id="ProtNLM"/>
    </source>
</evidence>
<reference evidence="2 3" key="1">
    <citation type="submission" date="2023-11" db="EMBL/GenBank/DDBJ databases">
        <title>Coraliomargarita sp. nov., isolated from marine algae.</title>
        <authorList>
            <person name="Lee J.K."/>
            <person name="Baek J.H."/>
            <person name="Kim J.M."/>
            <person name="Choi D.G."/>
            <person name="Jeon C.O."/>
        </authorList>
    </citation>
    <scope>NUCLEOTIDE SEQUENCE [LARGE SCALE GENOMIC DNA]</scope>
    <source>
        <strain evidence="2 3">J2-16</strain>
    </source>
</reference>
<feature type="signal peptide" evidence="1">
    <location>
        <begin position="1"/>
        <end position="22"/>
    </location>
</feature>
<dbReference type="EMBL" id="CP138858">
    <property type="protein sequence ID" value="WPJ94046.1"/>
    <property type="molecule type" value="Genomic_DNA"/>
</dbReference>
<keyword evidence="1" id="KW-0732">Signal</keyword>
<proteinExistence type="predicted"/>
<sequence length="244" mass="27330">MISRRLISVFLSTFAAMAPMCADVLYEWNFDDLPSTNLTQASSSGKIKADWNLDFDDTMTNGFGQLIVRRTPDGAANTYVPISAKAYREIADEVWIQADIDGWHFKGKSASETMRLGIVHITDEERPHVLAQIILERTDSHQVSIAAEAFGEASKSMAALPIFDSEQNDAVSFVLYVNKKSNTFKLHYRIDEGPYLYLGEGTTSPNREIRYLRLGFSGYFNASGEALRIDRIAYLSHNPIESAQ</sequence>
<dbReference type="Proteomes" id="UP001324993">
    <property type="component" value="Chromosome"/>
</dbReference>
<accession>A0ABZ0RDN0</accession>
<protein>
    <recommendedName>
        <fullName evidence="4">Polysaccharide lyase family 7 protein</fullName>
    </recommendedName>
</protein>
<organism evidence="2 3">
    <name type="scientific">Coraliomargarita algicola</name>
    <dbReference type="NCBI Taxonomy" id="3092156"/>
    <lineage>
        <taxon>Bacteria</taxon>
        <taxon>Pseudomonadati</taxon>
        <taxon>Verrucomicrobiota</taxon>
        <taxon>Opitutia</taxon>
        <taxon>Puniceicoccales</taxon>
        <taxon>Coraliomargaritaceae</taxon>
        <taxon>Coraliomargarita</taxon>
    </lineage>
</organism>